<gene>
    <name evidence="3" type="ORF">SEVIR_2G150100v2</name>
</gene>
<evidence type="ECO:0000313" key="3">
    <source>
        <dbReference type="EMBL" id="TKW32140.1"/>
    </source>
</evidence>
<dbReference type="OMA" id="SEQHELH"/>
<proteinExistence type="predicted"/>
<dbReference type="Gene3D" id="1.10.8.850">
    <property type="entry name" value="Histone-lysine N methyltransferase , C-terminal domain-like"/>
    <property type="match status" value="1"/>
</dbReference>
<dbReference type="EMBL" id="CM016553">
    <property type="protein sequence ID" value="TKW32140.1"/>
    <property type="molecule type" value="Genomic_DNA"/>
</dbReference>
<dbReference type="Gramene" id="TKW32140">
    <property type="protein sequence ID" value="TKW32140"/>
    <property type="gene ID" value="SEVIR_2G150100v2"/>
</dbReference>
<dbReference type="InterPro" id="IPR018848">
    <property type="entry name" value="WIYLD_domain"/>
</dbReference>
<organism evidence="3 4">
    <name type="scientific">Setaria viridis</name>
    <name type="common">Green bristlegrass</name>
    <name type="synonym">Setaria italica subsp. viridis</name>
    <dbReference type="NCBI Taxonomy" id="4556"/>
    <lineage>
        <taxon>Eukaryota</taxon>
        <taxon>Viridiplantae</taxon>
        <taxon>Streptophyta</taxon>
        <taxon>Embryophyta</taxon>
        <taxon>Tracheophyta</taxon>
        <taxon>Spermatophyta</taxon>
        <taxon>Magnoliopsida</taxon>
        <taxon>Liliopsida</taxon>
        <taxon>Poales</taxon>
        <taxon>Poaceae</taxon>
        <taxon>PACMAD clade</taxon>
        <taxon>Panicoideae</taxon>
        <taxon>Panicodae</taxon>
        <taxon>Paniceae</taxon>
        <taxon>Cenchrinae</taxon>
        <taxon>Setaria</taxon>
    </lineage>
</organism>
<evidence type="ECO:0000313" key="4">
    <source>
        <dbReference type="Proteomes" id="UP000298652"/>
    </source>
</evidence>
<feature type="compositionally biased region" description="Basic and acidic residues" evidence="1">
    <location>
        <begin position="165"/>
        <end position="186"/>
    </location>
</feature>
<dbReference type="AlphaFoldDB" id="A0A4U6VQM2"/>
<evidence type="ECO:0000256" key="1">
    <source>
        <dbReference type="SAM" id="MobiDB-lite"/>
    </source>
</evidence>
<accession>A0A4U6VQM2</accession>
<evidence type="ECO:0000259" key="2">
    <source>
        <dbReference type="Pfam" id="PF10440"/>
    </source>
</evidence>
<protein>
    <recommendedName>
        <fullName evidence="2">WIYLD domain-containing protein</fullName>
    </recommendedName>
</protein>
<feature type="domain" description="WIYLD" evidence="2">
    <location>
        <begin position="9"/>
        <end position="70"/>
    </location>
</feature>
<dbReference type="PANTHER" id="PTHR34271">
    <property type="entry name" value="NUCLEOLAR HISTONE METHYLTRANSFERASE-RELATED PROTEIN"/>
    <property type="match status" value="1"/>
</dbReference>
<sequence length="186" mass="21212">MAPKRGRARKGDRRIDAAIDHFAPMGYTARQVRTAVNALLKEYLGAAAWPFLEDSSYLVVQEKLLEMEDEEKKAPPTLEQEIQEEEQPEQEQPQQQESAVDEVRPQSNRSILEGHSAVPAGIELSDEEVEDPMLIEPHAIRSGGETRRPCHGWLTESEDEEEQTSEQHELHLPESRRRLDLQKKVA</sequence>
<reference evidence="3" key="1">
    <citation type="submission" date="2019-03" db="EMBL/GenBank/DDBJ databases">
        <title>WGS assembly of Setaria viridis.</title>
        <authorList>
            <person name="Huang P."/>
            <person name="Jenkins J."/>
            <person name="Grimwood J."/>
            <person name="Barry K."/>
            <person name="Healey A."/>
            <person name="Mamidi S."/>
            <person name="Sreedasyam A."/>
            <person name="Shu S."/>
            <person name="Feldman M."/>
            <person name="Wu J."/>
            <person name="Yu Y."/>
            <person name="Chen C."/>
            <person name="Johnson J."/>
            <person name="Rokhsar D."/>
            <person name="Baxter I."/>
            <person name="Schmutz J."/>
            <person name="Brutnell T."/>
            <person name="Kellogg E."/>
        </authorList>
    </citation>
    <scope>NUCLEOTIDE SEQUENCE [LARGE SCALE GENOMIC DNA]</scope>
</reference>
<dbReference type="PANTHER" id="PTHR34271:SF18">
    <property type="entry name" value="WIYLD DOMAIN-CONTAINING PROTEIN"/>
    <property type="match status" value="1"/>
</dbReference>
<dbReference type="Proteomes" id="UP000298652">
    <property type="component" value="Chromosome 2"/>
</dbReference>
<feature type="region of interest" description="Disordered" evidence="1">
    <location>
        <begin position="68"/>
        <end position="186"/>
    </location>
</feature>
<dbReference type="Pfam" id="PF10440">
    <property type="entry name" value="WIYLD"/>
    <property type="match status" value="1"/>
</dbReference>
<keyword evidence="4" id="KW-1185">Reference proteome</keyword>
<feature type="compositionally biased region" description="Acidic residues" evidence="1">
    <location>
        <begin position="124"/>
        <end position="133"/>
    </location>
</feature>
<dbReference type="InterPro" id="IPR043017">
    <property type="entry name" value="WIYLD_dom_sf"/>
</dbReference>
<name>A0A4U6VQM2_SETVI</name>